<comment type="subcellular location">
    <subcellularLocation>
        <location evidence="1">Cell membrane</location>
        <topology evidence="1">Multi-pass membrane protein</topology>
    </subcellularLocation>
</comment>
<gene>
    <name evidence="8" type="ORF">FXN63_08235</name>
</gene>
<dbReference type="PANTHER" id="PTHR33452:SF1">
    <property type="entry name" value="INNER MEMBRANE PROTEIN YPHA-RELATED"/>
    <property type="match status" value="1"/>
</dbReference>
<evidence type="ECO:0000256" key="2">
    <source>
        <dbReference type="ARBA" id="ARBA00006679"/>
    </source>
</evidence>
<feature type="transmembrane region" description="Helical" evidence="7">
    <location>
        <begin position="90"/>
        <end position="110"/>
    </location>
</feature>
<evidence type="ECO:0000256" key="7">
    <source>
        <dbReference type="SAM" id="Phobius"/>
    </source>
</evidence>
<evidence type="ECO:0000256" key="5">
    <source>
        <dbReference type="ARBA" id="ARBA00022989"/>
    </source>
</evidence>
<keyword evidence="5 7" id="KW-1133">Transmembrane helix</keyword>
<evidence type="ECO:0000313" key="8">
    <source>
        <dbReference type="EMBL" id="QEI05839.1"/>
    </source>
</evidence>
<evidence type="ECO:0000256" key="1">
    <source>
        <dbReference type="ARBA" id="ARBA00004651"/>
    </source>
</evidence>
<protein>
    <submittedName>
        <fullName evidence="8">DoxX family protein</fullName>
    </submittedName>
</protein>
<dbReference type="OrthoDB" id="9792760at2"/>
<proteinExistence type="inferred from homology"/>
<sequence>MSTTITASRISSTSATSTNGALSATIPLIARLMLAAIFIVSGAGKIAEPAGTLGYITSVGLPVPMLAYIAALAVEIVGGLLLVVGYRTRVVAAVLAVFSVISALAFHHALGDQNQLFHFLKNIALAGGLLQVVAFGAGTLSLDARRGE</sequence>
<evidence type="ECO:0000313" key="9">
    <source>
        <dbReference type="Proteomes" id="UP000325161"/>
    </source>
</evidence>
<dbReference type="InterPro" id="IPR051907">
    <property type="entry name" value="DoxX-like_oxidoreductase"/>
</dbReference>
<evidence type="ECO:0000256" key="3">
    <source>
        <dbReference type="ARBA" id="ARBA00022475"/>
    </source>
</evidence>
<keyword evidence="4 7" id="KW-0812">Transmembrane</keyword>
<feature type="transmembrane region" description="Helical" evidence="7">
    <location>
        <begin position="122"/>
        <end position="142"/>
    </location>
</feature>
<dbReference type="KEGG" id="pacr:FXN63_08235"/>
<organism evidence="8 9">
    <name type="scientific">Pigmentiphaga aceris</name>
    <dbReference type="NCBI Taxonomy" id="1940612"/>
    <lineage>
        <taxon>Bacteria</taxon>
        <taxon>Pseudomonadati</taxon>
        <taxon>Pseudomonadota</taxon>
        <taxon>Betaproteobacteria</taxon>
        <taxon>Burkholderiales</taxon>
        <taxon>Alcaligenaceae</taxon>
        <taxon>Pigmentiphaga</taxon>
    </lineage>
</organism>
<name>A0A5C0ATY2_9BURK</name>
<comment type="similarity">
    <text evidence="2">Belongs to the DoxX family.</text>
</comment>
<keyword evidence="6 7" id="KW-0472">Membrane</keyword>
<keyword evidence="3" id="KW-1003">Cell membrane</keyword>
<reference evidence="8 9" key="1">
    <citation type="submission" date="2019-08" db="EMBL/GenBank/DDBJ databases">
        <title>Amphibian skin-associated Pigmentiphaga: genome sequence and occurrence across geography and hosts.</title>
        <authorList>
            <person name="Bletz M.C."/>
            <person name="Bunk B."/>
            <person name="Sproeer C."/>
            <person name="Biwer P."/>
            <person name="Reiter S."/>
            <person name="Rabemananjara F.C.E."/>
            <person name="Schulz S."/>
            <person name="Overmann J."/>
            <person name="Vences M."/>
        </authorList>
    </citation>
    <scope>NUCLEOTIDE SEQUENCE [LARGE SCALE GENOMIC DNA]</scope>
    <source>
        <strain evidence="8 9">Mada1488</strain>
    </source>
</reference>
<dbReference type="EMBL" id="CP043046">
    <property type="protein sequence ID" value="QEI05839.1"/>
    <property type="molecule type" value="Genomic_DNA"/>
</dbReference>
<dbReference type="PANTHER" id="PTHR33452">
    <property type="entry name" value="OXIDOREDUCTASE CATD-RELATED"/>
    <property type="match status" value="1"/>
</dbReference>
<dbReference type="Pfam" id="PF07681">
    <property type="entry name" value="DoxX"/>
    <property type="match status" value="1"/>
</dbReference>
<evidence type="ECO:0000256" key="6">
    <source>
        <dbReference type="ARBA" id="ARBA00023136"/>
    </source>
</evidence>
<feature type="transmembrane region" description="Helical" evidence="7">
    <location>
        <begin position="63"/>
        <end position="83"/>
    </location>
</feature>
<keyword evidence="9" id="KW-1185">Reference proteome</keyword>
<evidence type="ECO:0000256" key="4">
    <source>
        <dbReference type="ARBA" id="ARBA00022692"/>
    </source>
</evidence>
<accession>A0A5C0ATY2</accession>
<dbReference type="Proteomes" id="UP000325161">
    <property type="component" value="Chromosome"/>
</dbReference>
<dbReference type="RefSeq" id="WP_148814222.1">
    <property type="nucleotide sequence ID" value="NZ_CP043046.1"/>
</dbReference>
<dbReference type="GO" id="GO:0005886">
    <property type="term" value="C:plasma membrane"/>
    <property type="evidence" value="ECO:0007669"/>
    <property type="project" value="UniProtKB-SubCell"/>
</dbReference>
<feature type="transmembrane region" description="Helical" evidence="7">
    <location>
        <begin position="21"/>
        <end position="43"/>
    </location>
</feature>
<dbReference type="AlphaFoldDB" id="A0A5C0ATY2"/>
<dbReference type="InterPro" id="IPR032808">
    <property type="entry name" value="DoxX"/>
</dbReference>